<evidence type="ECO:0000313" key="1">
    <source>
        <dbReference type="EMBL" id="TWH63844.1"/>
    </source>
</evidence>
<gene>
    <name evidence="1" type="ORF">LX59_03008</name>
</gene>
<proteinExistence type="predicted"/>
<protein>
    <recommendedName>
        <fullName evidence="3">BRO family protein</fullName>
    </recommendedName>
</protein>
<accession>A0A562HZ74</accession>
<dbReference type="EMBL" id="VLKG01000017">
    <property type="protein sequence ID" value="TWH63844.1"/>
    <property type="molecule type" value="Genomic_DNA"/>
</dbReference>
<keyword evidence="2" id="KW-1185">Reference proteome</keyword>
<organism evidence="1 2">
    <name type="scientific">Azomonas agilis</name>
    <dbReference type="NCBI Taxonomy" id="116849"/>
    <lineage>
        <taxon>Bacteria</taxon>
        <taxon>Pseudomonadati</taxon>
        <taxon>Pseudomonadota</taxon>
        <taxon>Gammaproteobacteria</taxon>
        <taxon>Pseudomonadales</taxon>
        <taxon>Pseudomonadaceae</taxon>
        <taxon>Azomonas</taxon>
    </lineage>
</organism>
<reference evidence="1 2" key="1">
    <citation type="submission" date="2019-07" db="EMBL/GenBank/DDBJ databases">
        <title>Genomic Encyclopedia of Type Strains, Phase I: the one thousand microbial genomes (KMG-I) project.</title>
        <authorList>
            <person name="Kyrpides N."/>
        </authorList>
    </citation>
    <scope>NUCLEOTIDE SEQUENCE [LARGE SCALE GENOMIC DNA]</scope>
    <source>
        <strain evidence="1 2">DSM 375</strain>
    </source>
</reference>
<name>A0A562HZ74_9GAMM</name>
<comment type="caution">
    <text evidence="1">The sequence shown here is derived from an EMBL/GenBank/DDBJ whole genome shotgun (WGS) entry which is preliminary data.</text>
</comment>
<evidence type="ECO:0000313" key="2">
    <source>
        <dbReference type="Proteomes" id="UP000319627"/>
    </source>
</evidence>
<sequence>MILAYPVAKVVLNDHPVTLWIIKDKVWLSSTELAKIIGSKCRKYAVNLFLSNRESFVESSVSARCIDRTVGYSRFFNAEGVRKVCGSTRLNGAKAILQWLESGGMDISRYPEALDTELRELEQAGQPHVIPYLSESNTTLASQSTVKSAMNYEAKELLERLDTLATCWSVIADLMIPEKDMHLIDRSALSTLLCFLTEEQSKAREGLAQALRY</sequence>
<evidence type="ECO:0008006" key="3">
    <source>
        <dbReference type="Google" id="ProtNLM"/>
    </source>
</evidence>
<dbReference type="Proteomes" id="UP000319627">
    <property type="component" value="Unassembled WGS sequence"/>
</dbReference>
<dbReference type="AlphaFoldDB" id="A0A562HZ74"/>